<sequence>MASIVGLNDLSDALIDAGNSLLSPHSSTDELLTLLDETESLLRNVEQDQPLSMQNALIPSKNALVSPGLLSHPDSNVRVSVVSCLTEILRITAPEAPYSDDQMKEIFRLTVEAFEKLADASSRSYSKAESVLDSVAKVRSCLVMLDLECHDLILQMFRNFLKIIRSDHPRVVFSSMEMIMITIIDESEEVSTDLLDTLLACVKNENKNVSPMSWSLVEKVLSRCGRKLKPYIIKALKSTGTTLDMYSPVVLSVCQTVYDTTPPKANNIVTTKVAETRSGRQVTPSNTMEDFYLEKLDLRHSRKETHSKRSSKRPARDGTIRISSEDDKVRNGNNSNLAKQSLKREWSESRDAETDLGVTGKRGRRPNSLMNPEEGYDISWISAGKRDSFKTSSKKRFQKRGSRGESSRGKLAAKKASSASIMLVKRDESDLDLDLDSPSSPRLKELASCFRDEETLVKESNQESYEIPEDDKEIGNSSKKTRSQNGEEKSQRSAKKKPIVEPKVVNSSGKRSSARSDAKKKNLESASPHPQSSKGKKVVSQGAARPLAEESEETSKSHPTRKRTARKEVESDTIGSGKDLVDKRVDIWWPLDKTYYEGFVKSYSSRKKMHLVVYTDGDSEELNLAKERWRLLEDLNSASEEDEEIDLPESVPLSDIMQRVKKGKNVAVAVAVEPTSSSGVRSSSRKSNKQGGRGKEGKNLKSLKELNAETDRREEQEVSRDVDHENEDGDCSESQEQSGDNGDEESLKSEAETKDEEKHSASSEVESEREDSGSEEEPKWRETETEDMEDEAEEKEEVDDKETSAMLSSEIEKEEDEDEDEDEERES</sequence>
<dbReference type="PANTHER" id="PTHR12663:SF55">
    <property type="entry name" value="SISTER CHROMATID COHESION PROTEIN PDS5 HOMOLOG D"/>
    <property type="match status" value="1"/>
</dbReference>
<feature type="compositionally biased region" description="Basic and acidic residues" evidence="8">
    <location>
        <begin position="447"/>
        <end position="461"/>
    </location>
</feature>
<proteinExistence type="predicted"/>
<feature type="compositionally biased region" description="Acidic residues" evidence="8">
    <location>
        <begin position="812"/>
        <end position="827"/>
    </location>
</feature>
<keyword evidence="10" id="KW-1185">Reference proteome</keyword>
<feature type="region of interest" description="Disordered" evidence="8">
    <location>
        <begin position="672"/>
        <end position="827"/>
    </location>
</feature>
<evidence type="ECO:0000256" key="6">
    <source>
        <dbReference type="ARBA" id="ARBA00023242"/>
    </source>
</evidence>
<feature type="compositionally biased region" description="Basic and acidic residues" evidence="8">
    <location>
        <begin position="342"/>
        <end position="353"/>
    </location>
</feature>
<dbReference type="InterPro" id="IPR039776">
    <property type="entry name" value="Pds5"/>
</dbReference>
<evidence type="ECO:0008006" key="11">
    <source>
        <dbReference type="Google" id="ProtNLM"/>
    </source>
</evidence>
<feature type="compositionally biased region" description="Basic residues" evidence="8">
    <location>
        <begin position="392"/>
        <end position="401"/>
    </location>
</feature>
<dbReference type="OrthoDB" id="200660at2759"/>
<feature type="compositionally biased region" description="Low complexity" evidence="8">
    <location>
        <begin position="672"/>
        <end position="682"/>
    </location>
</feature>
<evidence type="ECO:0000256" key="8">
    <source>
        <dbReference type="SAM" id="MobiDB-lite"/>
    </source>
</evidence>
<keyword evidence="3" id="KW-0227">DNA damage</keyword>
<feature type="compositionally biased region" description="Acidic residues" evidence="8">
    <location>
        <begin position="784"/>
        <end position="800"/>
    </location>
</feature>
<dbReference type="GO" id="GO:0006281">
    <property type="term" value="P:DNA repair"/>
    <property type="evidence" value="ECO:0007669"/>
    <property type="project" value="UniProtKB-KW"/>
</dbReference>
<keyword evidence="5" id="KW-0234">DNA repair</keyword>
<keyword evidence="4" id="KW-0498">Mitosis</keyword>
<feature type="compositionally biased region" description="Basic and acidic residues" evidence="8">
    <location>
        <begin position="745"/>
        <end position="761"/>
    </location>
</feature>
<dbReference type="PANTHER" id="PTHR12663">
    <property type="entry name" value="ANDROGEN INDUCED INHIBITOR OF PROLIFERATION AS3 / PDS5-RELATED"/>
    <property type="match status" value="1"/>
</dbReference>
<dbReference type="GO" id="GO:0051301">
    <property type="term" value="P:cell division"/>
    <property type="evidence" value="ECO:0007669"/>
    <property type="project" value="UniProtKB-KW"/>
</dbReference>
<feature type="compositionally biased region" description="Acidic residues" evidence="8">
    <location>
        <begin position="724"/>
        <end position="733"/>
    </location>
</feature>
<keyword evidence="6" id="KW-0539">Nucleus</keyword>
<evidence type="ECO:0000256" key="2">
    <source>
        <dbReference type="ARBA" id="ARBA00022618"/>
    </source>
</evidence>
<dbReference type="Gene3D" id="2.30.30.140">
    <property type="match status" value="1"/>
</dbReference>
<dbReference type="EMBL" id="CACVBM020000510">
    <property type="protein sequence ID" value="CAA7020018.1"/>
    <property type="molecule type" value="Genomic_DNA"/>
</dbReference>
<comment type="subcellular location">
    <subcellularLocation>
        <location evidence="1">Nucleus</location>
    </subcellularLocation>
</comment>
<gene>
    <name evidence="9" type="ORF">MERR_LOCUS7253</name>
</gene>
<dbReference type="Pfam" id="PF20168">
    <property type="entry name" value="PDS5"/>
    <property type="match status" value="1"/>
</dbReference>
<evidence type="ECO:0000313" key="10">
    <source>
        <dbReference type="Proteomes" id="UP000467841"/>
    </source>
</evidence>
<dbReference type="Gene3D" id="1.25.10.10">
    <property type="entry name" value="Leucine-rich Repeat Variant"/>
    <property type="match status" value="1"/>
</dbReference>
<dbReference type="GO" id="GO:0035825">
    <property type="term" value="P:homologous recombination"/>
    <property type="evidence" value="ECO:0007669"/>
    <property type="project" value="UniProtKB-ARBA"/>
</dbReference>
<evidence type="ECO:0000256" key="4">
    <source>
        <dbReference type="ARBA" id="ARBA00022776"/>
    </source>
</evidence>
<comment type="caution">
    <text evidence="9">The sequence shown here is derived from an EMBL/GenBank/DDBJ whole genome shotgun (WGS) entry which is preliminary data.</text>
</comment>
<feature type="region of interest" description="Disordered" evidence="8">
    <location>
        <begin position="301"/>
        <end position="374"/>
    </location>
</feature>
<protein>
    <recommendedName>
        <fullName evidence="11">Tudor domain-containing protein</fullName>
    </recommendedName>
</protein>
<dbReference type="GO" id="GO:0005634">
    <property type="term" value="C:nucleus"/>
    <property type="evidence" value="ECO:0007669"/>
    <property type="project" value="UniProtKB-SubCell"/>
</dbReference>
<evidence type="ECO:0000256" key="7">
    <source>
        <dbReference type="ARBA" id="ARBA00023306"/>
    </source>
</evidence>
<accession>A0A6D2I3R3</accession>
<evidence type="ECO:0000256" key="3">
    <source>
        <dbReference type="ARBA" id="ARBA00022763"/>
    </source>
</evidence>
<dbReference type="AlphaFoldDB" id="A0A6D2I3R3"/>
<dbReference type="CDD" id="cd20404">
    <property type="entry name" value="Tudor_Agenet_AtEML-like"/>
    <property type="match status" value="1"/>
</dbReference>
<dbReference type="Proteomes" id="UP000467841">
    <property type="component" value="Unassembled WGS sequence"/>
</dbReference>
<organism evidence="9 10">
    <name type="scientific">Microthlaspi erraticum</name>
    <dbReference type="NCBI Taxonomy" id="1685480"/>
    <lineage>
        <taxon>Eukaryota</taxon>
        <taxon>Viridiplantae</taxon>
        <taxon>Streptophyta</taxon>
        <taxon>Embryophyta</taxon>
        <taxon>Tracheophyta</taxon>
        <taxon>Spermatophyta</taxon>
        <taxon>Magnoliopsida</taxon>
        <taxon>eudicotyledons</taxon>
        <taxon>Gunneridae</taxon>
        <taxon>Pentapetalae</taxon>
        <taxon>rosids</taxon>
        <taxon>malvids</taxon>
        <taxon>Brassicales</taxon>
        <taxon>Brassicaceae</taxon>
        <taxon>Coluteocarpeae</taxon>
        <taxon>Microthlaspi</taxon>
    </lineage>
</organism>
<feature type="compositionally biased region" description="Polar residues" evidence="8">
    <location>
        <begin position="524"/>
        <end position="533"/>
    </location>
</feature>
<name>A0A6D2I3R3_9BRAS</name>
<feature type="compositionally biased region" description="Basic and acidic residues" evidence="8">
    <location>
        <begin position="514"/>
        <end position="523"/>
    </location>
</feature>
<keyword evidence="7" id="KW-0131">Cell cycle</keyword>
<feature type="compositionally biased region" description="Basic and acidic residues" evidence="8">
    <location>
        <begin position="770"/>
        <end position="783"/>
    </location>
</feature>
<reference evidence="9" key="1">
    <citation type="submission" date="2020-01" db="EMBL/GenBank/DDBJ databases">
        <authorList>
            <person name="Mishra B."/>
        </authorList>
    </citation>
    <scope>NUCLEOTIDE SEQUENCE [LARGE SCALE GENOMIC DNA]</scope>
</reference>
<evidence type="ECO:0000256" key="1">
    <source>
        <dbReference type="ARBA" id="ARBA00004123"/>
    </source>
</evidence>
<feature type="region of interest" description="Disordered" evidence="8">
    <location>
        <begin position="389"/>
        <end position="419"/>
    </location>
</feature>
<dbReference type="GO" id="GO:0000785">
    <property type="term" value="C:chromatin"/>
    <property type="evidence" value="ECO:0007669"/>
    <property type="project" value="TreeGrafter"/>
</dbReference>
<evidence type="ECO:0000256" key="5">
    <source>
        <dbReference type="ARBA" id="ARBA00023204"/>
    </source>
</evidence>
<dbReference type="SUPFAM" id="SSF48371">
    <property type="entry name" value="ARM repeat"/>
    <property type="match status" value="1"/>
</dbReference>
<feature type="region of interest" description="Disordered" evidence="8">
    <location>
        <begin position="447"/>
        <end position="576"/>
    </location>
</feature>
<feature type="compositionally biased region" description="Basic residues" evidence="8">
    <location>
        <begin position="301"/>
        <end position="313"/>
    </location>
</feature>
<dbReference type="InterPro" id="IPR011989">
    <property type="entry name" value="ARM-like"/>
</dbReference>
<feature type="compositionally biased region" description="Basic and acidic residues" evidence="8">
    <location>
        <begin position="693"/>
        <end position="723"/>
    </location>
</feature>
<dbReference type="GO" id="GO:0007064">
    <property type="term" value="P:mitotic sister chromatid cohesion"/>
    <property type="evidence" value="ECO:0007669"/>
    <property type="project" value="InterPro"/>
</dbReference>
<keyword evidence="2" id="KW-0132">Cell division</keyword>
<dbReference type="InterPro" id="IPR016024">
    <property type="entry name" value="ARM-type_fold"/>
</dbReference>
<feature type="compositionally biased region" description="Basic and acidic residues" evidence="8">
    <location>
        <begin position="314"/>
        <end position="330"/>
    </location>
</feature>
<evidence type="ECO:0000313" key="9">
    <source>
        <dbReference type="EMBL" id="CAA7020018.1"/>
    </source>
</evidence>